<feature type="signal peptide" evidence="1">
    <location>
        <begin position="1"/>
        <end position="23"/>
    </location>
</feature>
<comment type="caution">
    <text evidence="2">The sequence shown here is derived from an EMBL/GenBank/DDBJ whole genome shotgun (WGS) entry which is preliminary data.</text>
</comment>
<dbReference type="RefSeq" id="WP_016961275.1">
    <property type="nucleotide sequence ID" value="NZ_AJWN02000090.1"/>
</dbReference>
<reference evidence="2 3" key="1">
    <citation type="journal article" date="2012" name="Science">
        <title>Ecological populations of bacteria act as socially cohesive units of antibiotic production and resistance.</title>
        <authorList>
            <person name="Cordero O.X."/>
            <person name="Wildschutte H."/>
            <person name="Kirkup B."/>
            <person name="Proehl S."/>
            <person name="Ngo L."/>
            <person name="Hussain F."/>
            <person name="Le Roux F."/>
            <person name="Mincer T."/>
            <person name="Polz M.F."/>
        </authorList>
    </citation>
    <scope>NUCLEOTIDE SEQUENCE [LARGE SCALE GENOMIC DNA]</scope>
    <source>
        <strain evidence="2 3">FF-454</strain>
    </source>
</reference>
<evidence type="ECO:0000313" key="2">
    <source>
        <dbReference type="EMBL" id="OEE59042.1"/>
    </source>
</evidence>
<dbReference type="Proteomes" id="UP000095039">
    <property type="component" value="Unassembled WGS sequence"/>
</dbReference>
<evidence type="ECO:0000313" key="3">
    <source>
        <dbReference type="Proteomes" id="UP000095039"/>
    </source>
</evidence>
<name>A0A1E5C1M0_9GAMM</name>
<evidence type="ECO:0000256" key="1">
    <source>
        <dbReference type="SAM" id="SignalP"/>
    </source>
</evidence>
<keyword evidence="3" id="KW-1185">Reference proteome</keyword>
<protein>
    <submittedName>
        <fullName evidence="2">Uncharacterized protein</fullName>
    </submittedName>
</protein>
<proteinExistence type="predicted"/>
<feature type="chain" id="PRO_5009172268" evidence="1">
    <location>
        <begin position="24"/>
        <end position="147"/>
    </location>
</feature>
<accession>A0A1E5C1M0</accession>
<dbReference type="EMBL" id="AJWN02000090">
    <property type="protein sequence ID" value="OEE59042.1"/>
    <property type="molecule type" value="Genomic_DNA"/>
</dbReference>
<dbReference type="AlphaFoldDB" id="A0A1E5C1M0"/>
<sequence length="147" mass="17147">MLKFITSLLALFLLFVSSLSVYASDDVMNYDSEYKNIKVGHSTLQSLKHHHGEAARVVELDGFTKYRYKQFDATVNHSDGKVRSIIIFDRRYKDANYLSIGESRNKVERTLRTSKLKRYLVDKENGIVYWLSNDKVSNIVLVHQLRR</sequence>
<organism evidence="2 3">
    <name type="scientific">Enterovibrio norvegicus FF-454</name>
    <dbReference type="NCBI Taxonomy" id="1185651"/>
    <lineage>
        <taxon>Bacteria</taxon>
        <taxon>Pseudomonadati</taxon>
        <taxon>Pseudomonadota</taxon>
        <taxon>Gammaproteobacteria</taxon>
        <taxon>Vibrionales</taxon>
        <taxon>Vibrionaceae</taxon>
        <taxon>Enterovibrio</taxon>
    </lineage>
</organism>
<keyword evidence="1" id="KW-0732">Signal</keyword>
<gene>
    <name evidence="2" type="ORF">A1OK_03260</name>
</gene>